<dbReference type="EMBL" id="BMYR01000001">
    <property type="protein sequence ID" value="GGW51425.1"/>
    <property type="molecule type" value="Genomic_DNA"/>
</dbReference>
<evidence type="ECO:0000313" key="1">
    <source>
        <dbReference type="EMBL" id="GGW51425.1"/>
    </source>
</evidence>
<organism evidence="1 2">
    <name type="scientific">Alishewanella tabrizica</name>
    <dbReference type="NCBI Taxonomy" id="671278"/>
    <lineage>
        <taxon>Bacteria</taxon>
        <taxon>Pseudomonadati</taxon>
        <taxon>Pseudomonadota</taxon>
        <taxon>Gammaproteobacteria</taxon>
        <taxon>Alteromonadales</taxon>
        <taxon>Alteromonadaceae</taxon>
        <taxon>Alishewanella</taxon>
    </lineage>
</organism>
<evidence type="ECO:0000313" key="2">
    <source>
        <dbReference type="Proteomes" id="UP000634667"/>
    </source>
</evidence>
<accession>A0ABQ2WED6</accession>
<protein>
    <recommendedName>
        <fullName evidence="3">Orphan protein</fullName>
    </recommendedName>
</protein>
<dbReference type="RefSeq" id="WP_189479982.1">
    <property type="nucleotide sequence ID" value="NZ_BMYR01000001.1"/>
</dbReference>
<dbReference type="Proteomes" id="UP000634667">
    <property type="component" value="Unassembled WGS sequence"/>
</dbReference>
<proteinExistence type="predicted"/>
<sequence>MFLKGVFVGFVLLVGFMLWWYVGSFQPLANEVTQPTTIKNAKPDKVAIEQPTTEENLEITTTFLTQSELTQSDVFQTEVTPSSDSATSTIAEQVTDFVEQAQKMGAIPYNLAEVMLAQSEFDNYVDALEPVHDVDFKLRDELEQALFQHIADSPLQADLHRINCGGGFCMVMLSGDNEQHIEEMFRAAIKPQRIRAIFSRVNRKEGVAQLRIILSYSDAISGISVPAIVAK</sequence>
<name>A0ABQ2WED6_9ALTE</name>
<evidence type="ECO:0008006" key="3">
    <source>
        <dbReference type="Google" id="ProtNLM"/>
    </source>
</evidence>
<reference evidence="2" key="1">
    <citation type="journal article" date="2019" name="Int. J. Syst. Evol. Microbiol.">
        <title>The Global Catalogue of Microorganisms (GCM) 10K type strain sequencing project: providing services to taxonomists for standard genome sequencing and annotation.</title>
        <authorList>
            <consortium name="The Broad Institute Genomics Platform"/>
            <consortium name="The Broad Institute Genome Sequencing Center for Infectious Disease"/>
            <person name="Wu L."/>
            <person name="Ma J."/>
        </authorList>
    </citation>
    <scope>NUCLEOTIDE SEQUENCE [LARGE SCALE GENOMIC DNA]</scope>
    <source>
        <strain evidence="2">KCTC 23723</strain>
    </source>
</reference>
<keyword evidence="2" id="KW-1185">Reference proteome</keyword>
<gene>
    <name evidence="1" type="ORF">GCM10008111_04240</name>
</gene>
<comment type="caution">
    <text evidence="1">The sequence shown here is derived from an EMBL/GenBank/DDBJ whole genome shotgun (WGS) entry which is preliminary data.</text>
</comment>